<organism evidence="2 3">
    <name type="scientific">Ambispora leptoticha</name>
    <dbReference type="NCBI Taxonomy" id="144679"/>
    <lineage>
        <taxon>Eukaryota</taxon>
        <taxon>Fungi</taxon>
        <taxon>Fungi incertae sedis</taxon>
        <taxon>Mucoromycota</taxon>
        <taxon>Glomeromycotina</taxon>
        <taxon>Glomeromycetes</taxon>
        <taxon>Archaeosporales</taxon>
        <taxon>Ambisporaceae</taxon>
        <taxon>Ambispora</taxon>
    </lineage>
</organism>
<dbReference type="OrthoDB" id="10252102at2759"/>
<proteinExistence type="predicted"/>
<feature type="compositionally biased region" description="Basic and acidic residues" evidence="1">
    <location>
        <begin position="37"/>
        <end position="48"/>
    </location>
</feature>
<dbReference type="SUPFAM" id="SSF64356">
    <property type="entry name" value="SNARE-like"/>
    <property type="match status" value="1"/>
</dbReference>
<keyword evidence="3" id="KW-1185">Reference proteome</keyword>
<dbReference type="InterPro" id="IPR006722">
    <property type="entry name" value="Sedlin"/>
</dbReference>
<dbReference type="GO" id="GO:0005737">
    <property type="term" value="C:cytoplasm"/>
    <property type="evidence" value="ECO:0007669"/>
    <property type="project" value="GOC"/>
</dbReference>
<gene>
    <name evidence="2" type="ORF">ALEPTO_LOCUS3514</name>
</gene>
<dbReference type="GO" id="GO:0006888">
    <property type="term" value="P:endoplasmic reticulum to Golgi vesicle-mediated transport"/>
    <property type="evidence" value="ECO:0007669"/>
    <property type="project" value="InterPro"/>
</dbReference>
<evidence type="ECO:0000256" key="1">
    <source>
        <dbReference type="SAM" id="MobiDB-lite"/>
    </source>
</evidence>
<dbReference type="InterPro" id="IPR011012">
    <property type="entry name" value="Longin-like_dom_sf"/>
</dbReference>
<dbReference type="Pfam" id="PF04628">
    <property type="entry name" value="Sedlin_N"/>
    <property type="match status" value="1"/>
</dbReference>
<feature type="region of interest" description="Disordered" evidence="1">
    <location>
        <begin position="28"/>
        <end position="52"/>
    </location>
</feature>
<sequence length="139" mass="15815">MAKKFHIGPKRIYEIWDNKERLQQAVISSQPVSKENSQTDKTEQHLEAVPEVPNLTEKSTMMNALKNFVISVMFSVKILKVDNEVGTKDNPLYEAEFGSSSKGGGDAIVKKDEHRHLNQFIVHSALDIVEEMQWNTNTM</sequence>
<comment type="caution">
    <text evidence="2">The sequence shown here is derived from an EMBL/GenBank/DDBJ whole genome shotgun (WGS) entry which is preliminary data.</text>
</comment>
<dbReference type="EMBL" id="CAJVPS010000661">
    <property type="protein sequence ID" value="CAG8501649.1"/>
    <property type="molecule type" value="Genomic_DNA"/>
</dbReference>
<name>A0A9N9F091_9GLOM</name>
<evidence type="ECO:0000313" key="3">
    <source>
        <dbReference type="Proteomes" id="UP000789508"/>
    </source>
</evidence>
<accession>A0A9N9F091</accession>
<protein>
    <submittedName>
        <fullName evidence="2">13526_t:CDS:1</fullName>
    </submittedName>
</protein>
<dbReference type="PANTHER" id="PTHR12403">
    <property type="entry name" value="TRAFFICKING PROTEIN PARTICLE COMPLEX SUBUNIT 2"/>
    <property type="match status" value="1"/>
</dbReference>
<dbReference type="Gene3D" id="3.30.450.70">
    <property type="match status" value="1"/>
</dbReference>
<reference evidence="2" key="1">
    <citation type="submission" date="2021-06" db="EMBL/GenBank/DDBJ databases">
        <authorList>
            <person name="Kallberg Y."/>
            <person name="Tangrot J."/>
            <person name="Rosling A."/>
        </authorList>
    </citation>
    <scope>NUCLEOTIDE SEQUENCE</scope>
    <source>
        <strain evidence="2">FL130A</strain>
    </source>
</reference>
<dbReference type="AlphaFoldDB" id="A0A9N9F091"/>
<evidence type="ECO:0000313" key="2">
    <source>
        <dbReference type="EMBL" id="CAG8501649.1"/>
    </source>
</evidence>
<dbReference type="Proteomes" id="UP000789508">
    <property type="component" value="Unassembled WGS sequence"/>
</dbReference>